<dbReference type="InterPro" id="IPR013022">
    <property type="entry name" value="Xyl_isomerase-like_TIM-brl"/>
</dbReference>
<accession>A0A7H8T1D2</accession>
<dbReference type="AlphaFoldDB" id="A0A7H8T1D2"/>
<dbReference type="SUPFAM" id="SSF51658">
    <property type="entry name" value="Xylose isomerase-like"/>
    <property type="match status" value="1"/>
</dbReference>
<keyword evidence="1 2" id="KW-0413">Isomerase</keyword>
<evidence type="ECO:0000313" key="6">
    <source>
        <dbReference type="Proteomes" id="UP000509418"/>
    </source>
</evidence>
<dbReference type="EMBL" id="CP056041">
    <property type="protein sequence ID" value="QKZ17295.1"/>
    <property type="molecule type" value="Genomic_DNA"/>
</dbReference>
<protein>
    <submittedName>
        <fullName evidence="5">TIM barrel protein</fullName>
    </submittedName>
</protein>
<evidence type="ECO:0000256" key="2">
    <source>
        <dbReference type="PIRNR" id="PIRNR006241"/>
    </source>
</evidence>
<dbReference type="GO" id="GO:0008903">
    <property type="term" value="F:hydroxypyruvate isomerase activity"/>
    <property type="evidence" value="ECO:0007669"/>
    <property type="project" value="TreeGrafter"/>
</dbReference>
<dbReference type="InterPro" id="IPR036237">
    <property type="entry name" value="Xyl_isomerase-like_sf"/>
</dbReference>
<evidence type="ECO:0000256" key="1">
    <source>
        <dbReference type="ARBA" id="ARBA00023235"/>
    </source>
</evidence>
<dbReference type="Pfam" id="PF01261">
    <property type="entry name" value="AP_endonuc_2"/>
    <property type="match status" value="1"/>
</dbReference>
<keyword evidence="6" id="KW-1185">Reference proteome</keyword>
<dbReference type="InterPro" id="IPR050417">
    <property type="entry name" value="Sugar_Epim/Isomerase"/>
</dbReference>
<evidence type="ECO:0000313" key="5">
    <source>
        <dbReference type="EMBL" id="QKZ17295.1"/>
    </source>
</evidence>
<dbReference type="Proteomes" id="UP000509418">
    <property type="component" value="Chromosome"/>
</dbReference>
<feature type="active site" description="Proton donor/acceptor" evidence="3">
    <location>
        <position position="230"/>
    </location>
</feature>
<sequence length="255" mass="28083">MSLLWPELTFGERFHAARDHGFSAVEFWPWEDPHVIRREISATGLVVSVLNVDPGPDGSNGKLADPEAVEWWQEALASAIRLAQDVGCTTVNALTGNRIAKFSMAEQLETAARNLATGLDRIDGVGVDLVLEPLGPDRPDYLTRTVEDARQLCRAAGDPPHLGILFDFYHLHQTESRPVSEVYRDAAALTKHIQVADVPGRHEPGHGEINWARCRRAVEASDYDGWIGLEYVPSADTATSLMRIAQVWGQRAEAG</sequence>
<organism evidence="5 6">
    <name type="scientific">Streptomyces chartreusis</name>
    <dbReference type="NCBI Taxonomy" id="1969"/>
    <lineage>
        <taxon>Bacteria</taxon>
        <taxon>Bacillati</taxon>
        <taxon>Actinomycetota</taxon>
        <taxon>Actinomycetes</taxon>
        <taxon>Kitasatosporales</taxon>
        <taxon>Streptomycetaceae</taxon>
        <taxon>Streptomyces</taxon>
    </lineage>
</organism>
<evidence type="ECO:0000259" key="4">
    <source>
        <dbReference type="Pfam" id="PF01261"/>
    </source>
</evidence>
<dbReference type="RefSeq" id="WP_176574645.1">
    <property type="nucleotide sequence ID" value="NZ_CP056041.1"/>
</dbReference>
<dbReference type="PIRSF" id="PIRSF006241">
    <property type="entry name" value="HyI"/>
    <property type="match status" value="1"/>
</dbReference>
<dbReference type="PANTHER" id="PTHR43489">
    <property type="entry name" value="ISOMERASE"/>
    <property type="match status" value="1"/>
</dbReference>
<reference evidence="5 6" key="1">
    <citation type="submission" date="2020-06" db="EMBL/GenBank/DDBJ databases">
        <title>Genome mining for natural products.</title>
        <authorList>
            <person name="Zhang B."/>
            <person name="Shi J."/>
            <person name="Ge H."/>
        </authorList>
    </citation>
    <scope>NUCLEOTIDE SEQUENCE [LARGE SCALE GENOMIC DNA]</scope>
    <source>
        <strain evidence="5 6">NA02069</strain>
    </source>
</reference>
<dbReference type="GO" id="GO:0046487">
    <property type="term" value="P:glyoxylate metabolic process"/>
    <property type="evidence" value="ECO:0007669"/>
    <property type="project" value="TreeGrafter"/>
</dbReference>
<name>A0A7H8T1D2_STRCX</name>
<proteinExistence type="inferred from homology"/>
<dbReference type="Gene3D" id="3.20.20.150">
    <property type="entry name" value="Divalent-metal-dependent TIM barrel enzymes"/>
    <property type="match status" value="1"/>
</dbReference>
<comment type="similarity">
    <text evidence="2">Belongs to the hyi family.</text>
</comment>
<dbReference type="InterPro" id="IPR026040">
    <property type="entry name" value="HyI-like"/>
</dbReference>
<feature type="domain" description="Xylose isomerase-like TIM barrel" evidence="4">
    <location>
        <begin position="14"/>
        <end position="237"/>
    </location>
</feature>
<feature type="active site" description="Proton donor/acceptor" evidence="3">
    <location>
        <position position="132"/>
    </location>
</feature>
<gene>
    <name evidence="5" type="ORF">HUT05_07950</name>
</gene>
<evidence type="ECO:0000256" key="3">
    <source>
        <dbReference type="PIRSR" id="PIRSR006241-50"/>
    </source>
</evidence>
<dbReference type="PANTHER" id="PTHR43489:SF6">
    <property type="entry name" value="HYDROXYPYRUVATE ISOMERASE-RELATED"/>
    <property type="match status" value="1"/>
</dbReference>